<keyword evidence="3" id="KW-1185">Reference proteome</keyword>
<dbReference type="RefSeq" id="XP_009689016.1">
    <property type="nucleotide sequence ID" value="XM_009690721.1"/>
</dbReference>
<protein>
    <submittedName>
        <fullName evidence="2">Uncharacterized protein</fullName>
    </submittedName>
</protein>
<feature type="compositionally biased region" description="Polar residues" evidence="1">
    <location>
        <begin position="242"/>
        <end position="270"/>
    </location>
</feature>
<gene>
    <name evidence="2" type="ORF">TOT_010000183</name>
</gene>
<feature type="compositionally biased region" description="Basic residues" evidence="1">
    <location>
        <begin position="328"/>
        <end position="340"/>
    </location>
</feature>
<accession>J7M4K9</accession>
<evidence type="ECO:0000256" key="1">
    <source>
        <dbReference type="SAM" id="MobiDB-lite"/>
    </source>
</evidence>
<dbReference type="STRING" id="869250.J7M4K9"/>
<dbReference type="VEuPathDB" id="PiroplasmaDB:TOT_010000183"/>
<dbReference type="KEGG" id="tot:TOT_010000183"/>
<feature type="compositionally biased region" description="Low complexity" evidence="1">
    <location>
        <begin position="102"/>
        <end position="113"/>
    </location>
</feature>
<evidence type="ECO:0000313" key="3">
    <source>
        <dbReference type="Proteomes" id="UP000003786"/>
    </source>
</evidence>
<name>J7M4K9_THEOR</name>
<dbReference type="eggNOG" id="ENOG502QXPY">
    <property type="taxonomic scope" value="Eukaryota"/>
</dbReference>
<feature type="region of interest" description="Disordered" evidence="1">
    <location>
        <begin position="414"/>
        <end position="503"/>
    </location>
</feature>
<organism evidence="2 3">
    <name type="scientific">Theileria orientalis strain Shintoku</name>
    <dbReference type="NCBI Taxonomy" id="869250"/>
    <lineage>
        <taxon>Eukaryota</taxon>
        <taxon>Sar</taxon>
        <taxon>Alveolata</taxon>
        <taxon>Apicomplexa</taxon>
        <taxon>Aconoidasida</taxon>
        <taxon>Piroplasmida</taxon>
        <taxon>Theileriidae</taxon>
        <taxon>Theileria</taxon>
    </lineage>
</organism>
<reference evidence="2 3" key="1">
    <citation type="journal article" date="2012" name="MBio">
        <title>Comparative genome analysis of three eukaryotic parasites with differing abilities to transform leukocytes reveals key mediators of Theileria-induced leukocyte transformation.</title>
        <authorList>
            <person name="Hayashida K."/>
            <person name="Hara Y."/>
            <person name="Abe T."/>
            <person name="Yamasaki C."/>
            <person name="Toyoda A."/>
            <person name="Kosuge T."/>
            <person name="Suzuki Y."/>
            <person name="Sato Y."/>
            <person name="Kawashima S."/>
            <person name="Katayama T."/>
            <person name="Wakaguri H."/>
            <person name="Inoue N."/>
            <person name="Homma K."/>
            <person name="Tada-Umezaki M."/>
            <person name="Yagi Y."/>
            <person name="Fujii Y."/>
            <person name="Habara T."/>
            <person name="Kanehisa M."/>
            <person name="Watanabe H."/>
            <person name="Ito K."/>
            <person name="Gojobori T."/>
            <person name="Sugawara H."/>
            <person name="Imanishi T."/>
            <person name="Weir W."/>
            <person name="Gardner M."/>
            <person name="Pain A."/>
            <person name="Shiels B."/>
            <person name="Hattori M."/>
            <person name="Nene V."/>
            <person name="Sugimoto C."/>
        </authorList>
    </citation>
    <scope>NUCLEOTIDE SEQUENCE [LARGE SCALE GENOMIC DNA]</scope>
    <source>
        <strain evidence="2 3">Shintoku</strain>
    </source>
</reference>
<dbReference type="OrthoDB" id="10397579at2759"/>
<feature type="region of interest" description="Disordered" evidence="1">
    <location>
        <begin position="241"/>
        <end position="275"/>
    </location>
</feature>
<feature type="compositionally biased region" description="Basic and acidic residues" evidence="1">
    <location>
        <begin position="68"/>
        <end position="77"/>
    </location>
</feature>
<dbReference type="GeneID" id="20713136"/>
<dbReference type="OMA" id="NEWLAIS"/>
<dbReference type="EMBL" id="AP011946">
    <property type="protein sequence ID" value="BAM38715.1"/>
    <property type="molecule type" value="Genomic_DNA"/>
</dbReference>
<proteinExistence type="predicted"/>
<feature type="compositionally biased region" description="Basic residues" evidence="1">
    <location>
        <begin position="78"/>
        <end position="101"/>
    </location>
</feature>
<sequence length="525" mass="59777">MKLLKIWIFASINLTIFEIYYANGIEIIVPVSSKHNRATTNSFELPIKYPESFPNITNKNQAQRKQHPPYEELENRMLKRSRKGKKSRNRKSKKSKKRKKTVMNNNVNKNYAKSNRRPFKSTSEYTLDSELPILEDDYLDNSILEADLLDDTLDSAPTDYLASADPVDSSLDITDPYNDIEPLDDLSTTGAYDTGDLHGSTKKYWDEDLVEPEYVISEWFAILDGKKFEKSSGSKFPYVSDGENNYSNTYLSNKEQNSRHLTNRYSSGSRYTPYDSDSEDYVKRIIVDPEDLYVIQPDTGEDVVENRILAKRQRARRGTGRRNIDYRRPKRGKSRNRGKGRSGIYDVQKAFETEAPVDIGTYRRFDEDEVERYGLVKSAPDIAPSDDMAGVDVGETDLGPMGLGIADTEYPATQSGYDVGDIDLGDSPYLSDPLDNLDGQASVPTERLERAPYPPSLDSSSEYVPFDQILSHDYDDFGDSGGSGNPYNSGRPGRRREDKKCKKELKRLRRKYNNIIGRLKEQASE</sequence>
<evidence type="ECO:0000313" key="2">
    <source>
        <dbReference type="EMBL" id="BAM38715.1"/>
    </source>
</evidence>
<feature type="region of interest" description="Disordered" evidence="1">
    <location>
        <begin position="314"/>
        <end position="341"/>
    </location>
</feature>
<dbReference type="AlphaFoldDB" id="J7M4K9"/>
<dbReference type="Proteomes" id="UP000003786">
    <property type="component" value="Chromosome 1"/>
</dbReference>
<feature type="region of interest" description="Disordered" evidence="1">
    <location>
        <begin position="54"/>
        <end position="121"/>
    </location>
</feature>